<evidence type="ECO:0000256" key="7">
    <source>
        <dbReference type="ARBA" id="ARBA00023034"/>
    </source>
</evidence>
<feature type="signal peptide" evidence="9">
    <location>
        <begin position="1"/>
        <end position="21"/>
    </location>
</feature>
<proteinExistence type="inferred from homology"/>
<evidence type="ECO:0000256" key="1">
    <source>
        <dbReference type="ARBA" id="ARBA00004141"/>
    </source>
</evidence>
<keyword evidence="5 9" id="KW-0732">Signal</keyword>
<gene>
    <name evidence="10" type="ORF">Q9L58_005139</name>
</gene>
<feature type="transmembrane region" description="Helical" evidence="9">
    <location>
        <begin position="560"/>
        <end position="588"/>
    </location>
</feature>
<evidence type="ECO:0000256" key="3">
    <source>
        <dbReference type="ARBA" id="ARBA00005227"/>
    </source>
</evidence>
<feature type="transmembrane region" description="Helical" evidence="9">
    <location>
        <begin position="402"/>
        <end position="422"/>
    </location>
</feature>
<keyword evidence="7" id="KW-0333">Golgi apparatus</keyword>
<evidence type="ECO:0000256" key="8">
    <source>
        <dbReference type="ARBA" id="ARBA00023136"/>
    </source>
</evidence>
<organism evidence="10 11">
    <name type="scientific">Discina gigas</name>
    <dbReference type="NCBI Taxonomy" id="1032678"/>
    <lineage>
        <taxon>Eukaryota</taxon>
        <taxon>Fungi</taxon>
        <taxon>Dikarya</taxon>
        <taxon>Ascomycota</taxon>
        <taxon>Pezizomycotina</taxon>
        <taxon>Pezizomycetes</taxon>
        <taxon>Pezizales</taxon>
        <taxon>Discinaceae</taxon>
        <taxon>Discina</taxon>
    </lineage>
</organism>
<accession>A0ABR3GJ32</accession>
<feature type="transmembrane region" description="Helical" evidence="9">
    <location>
        <begin position="287"/>
        <end position="309"/>
    </location>
</feature>
<feature type="transmembrane region" description="Helical" evidence="9">
    <location>
        <begin position="600"/>
        <end position="619"/>
    </location>
</feature>
<reference evidence="10 11" key="1">
    <citation type="submission" date="2024-02" db="EMBL/GenBank/DDBJ databases">
        <title>Discinaceae phylogenomics.</title>
        <authorList>
            <person name="Dirks A.C."/>
            <person name="James T.Y."/>
        </authorList>
    </citation>
    <scope>NUCLEOTIDE SEQUENCE [LARGE SCALE GENOMIC DNA]</scope>
    <source>
        <strain evidence="10 11">ACD0624</strain>
    </source>
</reference>
<dbReference type="EMBL" id="JBBBZM010000060">
    <property type="protein sequence ID" value="KAL0635896.1"/>
    <property type="molecule type" value="Genomic_DNA"/>
</dbReference>
<dbReference type="Pfam" id="PF02990">
    <property type="entry name" value="EMP70"/>
    <property type="match status" value="1"/>
</dbReference>
<feature type="transmembrane region" description="Helical" evidence="9">
    <location>
        <begin position="521"/>
        <end position="548"/>
    </location>
</feature>
<sequence>MRLSKSLLLFLSASGVSLSSAFYIPGECWNSLHPEHDVVWEVPLTFAICFSSPTTQLPYAYSELPFVCPASKDGFGSKFGSSRAIALNLGEVLRGDRIQISDYELVVGKDEVCKHLCDREVNRGAVERAKELVRGGYVVEWIVDNLPGATSFVTADKSKKYYAAGFKLGFYENDKAFINNHVTLVLRWRKTAEDPNRKVIVAFEVYTKSIAGPIGQCPESLESQKPLELSIPHQSTEDGTAMTQDDGKTMSIPYTYSVYWKEDNGIDWASRWDLYFVNDEESTSVHWFAIVNSLVIAMLLTVFVAIILLRTLSRDIQNYNVSGAADPEAKRKAAASASEDMDEDETLDDTTGWKLVHGDVFRPPNVGGLFAPIVGSGVQLLAMSVALLVLSAVGVLNPSYRGGFISFGLFLFVFAGVFSGYFSTRVYKTFKGEQWKKNALMTALLFPGFLFASVFVLNLFVWAQASSTAIPFGTLCALVIMWLCISLPLVFVGSFIGFRKAPWEHPTRTTMIARQIPAQPWYLRSVPTILMGGLIPFAVIFMELLFVFKSLWQDKSGYYYMYGFLALIAGINMVTVIEITIAITYFQLCSENYNWWWRSFFVGSGSAFWIFLYSAWYFMTKLQIEGFVSGLLFFSYSFLACVVYGLLVGTIGFLSTYAFVRRIYGAIKAD</sequence>
<evidence type="ECO:0000256" key="2">
    <source>
        <dbReference type="ARBA" id="ARBA00004555"/>
    </source>
</evidence>
<evidence type="ECO:0000256" key="6">
    <source>
        <dbReference type="ARBA" id="ARBA00022989"/>
    </source>
</evidence>
<keyword evidence="11" id="KW-1185">Reference proteome</keyword>
<name>A0ABR3GJ32_9PEZI</name>
<dbReference type="PANTHER" id="PTHR10766">
    <property type="entry name" value="TRANSMEMBRANE 9 SUPERFAMILY PROTEIN"/>
    <property type="match status" value="1"/>
</dbReference>
<comment type="similarity">
    <text evidence="3 9">Belongs to the nonaspanin (TM9SF) (TC 9.A.2) family.</text>
</comment>
<feature type="transmembrane region" description="Helical" evidence="9">
    <location>
        <begin position="443"/>
        <end position="463"/>
    </location>
</feature>
<feature type="transmembrane region" description="Helical" evidence="9">
    <location>
        <begin position="369"/>
        <end position="396"/>
    </location>
</feature>
<evidence type="ECO:0000313" key="10">
    <source>
        <dbReference type="EMBL" id="KAL0635896.1"/>
    </source>
</evidence>
<keyword evidence="4 9" id="KW-0812">Transmembrane</keyword>
<dbReference type="Proteomes" id="UP001447188">
    <property type="component" value="Unassembled WGS sequence"/>
</dbReference>
<dbReference type="PANTHER" id="PTHR10766:SF55">
    <property type="entry name" value="TRANSMEMBRANE 9 SUPERFAMILY MEMBER 4"/>
    <property type="match status" value="1"/>
</dbReference>
<keyword evidence="6 9" id="KW-1133">Transmembrane helix</keyword>
<feature type="transmembrane region" description="Helical" evidence="9">
    <location>
        <begin position="631"/>
        <end position="660"/>
    </location>
</feature>
<feature type="transmembrane region" description="Helical" evidence="9">
    <location>
        <begin position="469"/>
        <end position="498"/>
    </location>
</feature>
<dbReference type="InterPro" id="IPR004240">
    <property type="entry name" value="EMP70"/>
</dbReference>
<feature type="chain" id="PRO_5044995056" description="Transmembrane 9 superfamily member" evidence="9">
    <location>
        <begin position="22"/>
        <end position="670"/>
    </location>
</feature>
<comment type="subcellular location">
    <subcellularLocation>
        <location evidence="2">Golgi apparatus</location>
    </subcellularLocation>
    <subcellularLocation>
        <location evidence="1">Membrane</location>
        <topology evidence="1">Multi-pass membrane protein</topology>
    </subcellularLocation>
</comment>
<evidence type="ECO:0000313" key="11">
    <source>
        <dbReference type="Proteomes" id="UP001447188"/>
    </source>
</evidence>
<protein>
    <recommendedName>
        <fullName evidence="9">Transmembrane 9 superfamily member</fullName>
    </recommendedName>
</protein>
<comment type="caution">
    <text evidence="10">The sequence shown here is derived from an EMBL/GenBank/DDBJ whole genome shotgun (WGS) entry which is preliminary data.</text>
</comment>
<evidence type="ECO:0000256" key="9">
    <source>
        <dbReference type="RuleBase" id="RU363079"/>
    </source>
</evidence>
<keyword evidence="8 9" id="KW-0472">Membrane</keyword>
<evidence type="ECO:0000256" key="4">
    <source>
        <dbReference type="ARBA" id="ARBA00022692"/>
    </source>
</evidence>
<evidence type="ECO:0000256" key="5">
    <source>
        <dbReference type="ARBA" id="ARBA00022729"/>
    </source>
</evidence>